<name>A0A8H7DB45_9AGAR</name>
<comment type="caution">
    <text evidence="4">The sequence shown here is derived from an EMBL/GenBank/DDBJ whole genome shotgun (WGS) entry which is preliminary data.</text>
</comment>
<gene>
    <name evidence="4" type="ORF">MVEN_00396400</name>
</gene>
<sequence>MMSTDDWRVLKRRHTWELLAGLFQSSDQDLTLRNSILEVLANLTCNAQATTSLILKSSLLHWIEMQLLVSTAEAIAWIKILENILLVVDAQKMESSTAGEWRFIICRCLSLALRSMTRSSKPEPIFASAAPVIWRLSAFPGPSPHALPELLDHSLKGLELLESHLDIPPSRPMKLHSASVPCLPPHSGEELHVFLLNNCIQTKPMLPPRAYTFIGLNGLRIFSLIGLLLVFSSNIVTLVHDIQAVNNFQAGKAAAVSDSATNTTAEDILSNDYIIGSTVPNQPAGVFWAVLNRLLIIFQIIILLLSELGWPAAFFNRFFPILGKDFGVGALGIIQCLIGAAILSHHVDEFSLVAAFFLFAIGCLNMLAGLIFRESAKSKRSITSWREHSKNVLPTHVAGVDIRPVATAAPSFVSSVFKNEEKPQGFGIQGERAAGLKGYLISKPIESLPRYAPNRSPSAA</sequence>
<dbReference type="Pfam" id="PF24535">
    <property type="entry name" value="DUF7598"/>
    <property type="match status" value="1"/>
</dbReference>
<feature type="transmembrane region" description="Helical" evidence="1">
    <location>
        <begin position="326"/>
        <end position="344"/>
    </location>
</feature>
<reference evidence="4" key="1">
    <citation type="submission" date="2020-05" db="EMBL/GenBank/DDBJ databases">
        <title>Mycena genomes resolve the evolution of fungal bioluminescence.</title>
        <authorList>
            <person name="Tsai I.J."/>
        </authorList>
    </citation>
    <scope>NUCLEOTIDE SEQUENCE</scope>
    <source>
        <strain evidence="4">CCC161011</strain>
    </source>
</reference>
<dbReference type="InterPro" id="IPR032436">
    <property type="entry name" value="URB1_C"/>
</dbReference>
<dbReference type="Pfam" id="PF16201">
    <property type="entry name" value="NopRA1"/>
    <property type="match status" value="1"/>
</dbReference>
<protein>
    <submittedName>
        <fullName evidence="4">Uncharacterized protein</fullName>
    </submittedName>
</protein>
<feature type="transmembrane region" description="Helical" evidence="1">
    <location>
        <begin position="210"/>
        <end position="231"/>
    </location>
</feature>
<accession>A0A8H7DB45</accession>
<dbReference type="Proteomes" id="UP000620124">
    <property type="component" value="Unassembled WGS sequence"/>
</dbReference>
<dbReference type="GO" id="GO:0005730">
    <property type="term" value="C:nucleolus"/>
    <property type="evidence" value="ECO:0007669"/>
    <property type="project" value="TreeGrafter"/>
</dbReference>
<evidence type="ECO:0000313" key="5">
    <source>
        <dbReference type="Proteomes" id="UP000620124"/>
    </source>
</evidence>
<dbReference type="AlphaFoldDB" id="A0A8H7DB45"/>
<keyword evidence="1" id="KW-0812">Transmembrane</keyword>
<dbReference type="OrthoDB" id="5327148at2759"/>
<feature type="transmembrane region" description="Helical" evidence="1">
    <location>
        <begin position="286"/>
        <end position="305"/>
    </location>
</feature>
<evidence type="ECO:0000259" key="3">
    <source>
        <dbReference type="Pfam" id="PF24535"/>
    </source>
</evidence>
<evidence type="ECO:0000313" key="4">
    <source>
        <dbReference type="EMBL" id="KAF7365246.1"/>
    </source>
</evidence>
<dbReference type="EMBL" id="JACAZI010000003">
    <property type="protein sequence ID" value="KAF7365246.1"/>
    <property type="molecule type" value="Genomic_DNA"/>
</dbReference>
<feature type="domain" description="URB1 C-terminal" evidence="2">
    <location>
        <begin position="1"/>
        <end position="62"/>
    </location>
</feature>
<evidence type="ECO:0000256" key="1">
    <source>
        <dbReference type="SAM" id="Phobius"/>
    </source>
</evidence>
<keyword evidence="1" id="KW-1133">Transmembrane helix</keyword>
<dbReference type="InterPro" id="IPR056019">
    <property type="entry name" value="DUF7598"/>
</dbReference>
<dbReference type="PANTHER" id="PTHR13500:SF0">
    <property type="entry name" value="NUCLEOLAR PRE-RIBOSOMAL-ASSOCIATED PROTEIN 1"/>
    <property type="match status" value="1"/>
</dbReference>
<organism evidence="4 5">
    <name type="scientific">Mycena venus</name>
    <dbReference type="NCBI Taxonomy" id="2733690"/>
    <lineage>
        <taxon>Eukaryota</taxon>
        <taxon>Fungi</taxon>
        <taxon>Dikarya</taxon>
        <taxon>Basidiomycota</taxon>
        <taxon>Agaricomycotina</taxon>
        <taxon>Agaricomycetes</taxon>
        <taxon>Agaricomycetidae</taxon>
        <taxon>Agaricales</taxon>
        <taxon>Marasmiineae</taxon>
        <taxon>Mycenaceae</taxon>
        <taxon>Mycena</taxon>
    </lineage>
</organism>
<dbReference type="GO" id="GO:0000466">
    <property type="term" value="P:maturation of 5.8S rRNA from tricistronic rRNA transcript (SSU-rRNA, 5.8S rRNA, LSU-rRNA)"/>
    <property type="evidence" value="ECO:0007669"/>
    <property type="project" value="TreeGrafter"/>
</dbReference>
<feature type="domain" description="DUF7598" evidence="3">
    <location>
        <begin position="286"/>
        <end position="369"/>
    </location>
</feature>
<dbReference type="GO" id="GO:0000463">
    <property type="term" value="P:maturation of LSU-rRNA from tricistronic rRNA transcript (SSU-rRNA, 5.8S rRNA, LSU-rRNA)"/>
    <property type="evidence" value="ECO:0007669"/>
    <property type="project" value="TreeGrafter"/>
</dbReference>
<keyword evidence="1" id="KW-0472">Membrane</keyword>
<feature type="transmembrane region" description="Helical" evidence="1">
    <location>
        <begin position="350"/>
        <end position="372"/>
    </location>
</feature>
<keyword evidence="5" id="KW-1185">Reference proteome</keyword>
<dbReference type="PANTHER" id="PTHR13500">
    <property type="entry name" value="NUCLEOLAR PRERIBOSOMAL-ASSOCIATED PROTEIN 1"/>
    <property type="match status" value="1"/>
</dbReference>
<proteinExistence type="predicted"/>
<dbReference type="InterPro" id="IPR039844">
    <property type="entry name" value="URB1"/>
</dbReference>
<evidence type="ECO:0000259" key="2">
    <source>
        <dbReference type="Pfam" id="PF16201"/>
    </source>
</evidence>